<sequence length="218" mass="24714">MNKCPNCDVQVSQSTCPLCYTQLDTEERQYEWYPDYNSEEQRIRTRISRLSILAGSLAVLICLMINIIILPQFLWVFYVAASVFYVMVSISHTILSGSHIGGKITIQVISLTILLLVIDAMSGNLQWSVDYAVPFLIIAGILLISIIILRVPLKWTGYFSFLLMMIGMGFIPIILYVSQVSHVLWPSLTAALFAVTVFSVFLLFAKSFMTQLSRRFHI</sequence>
<accession>A0ABW5WZG7</accession>
<evidence type="ECO:0000313" key="2">
    <source>
        <dbReference type="EMBL" id="MFD2830799.1"/>
    </source>
</evidence>
<dbReference type="Proteomes" id="UP001597519">
    <property type="component" value="Unassembled WGS sequence"/>
</dbReference>
<keyword evidence="1" id="KW-1133">Transmembrane helix</keyword>
<reference evidence="3" key="1">
    <citation type="journal article" date="2019" name="Int. J. Syst. Evol. Microbiol.">
        <title>The Global Catalogue of Microorganisms (GCM) 10K type strain sequencing project: providing services to taxonomists for standard genome sequencing and annotation.</title>
        <authorList>
            <consortium name="The Broad Institute Genomics Platform"/>
            <consortium name="The Broad Institute Genome Sequencing Center for Infectious Disease"/>
            <person name="Wu L."/>
            <person name="Ma J."/>
        </authorList>
    </citation>
    <scope>NUCLEOTIDE SEQUENCE [LARGE SCALE GENOMIC DNA]</scope>
    <source>
        <strain evidence="3">KCTC 33575</strain>
    </source>
</reference>
<evidence type="ECO:0000313" key="3">
    <source>
        <dbReference type="Proteomes" id="UP001597519"/>
    </source>
</evidence>
<comment type="caution">
    <text evidence="2">The sequence shown here is derived from an EMBL/GenBank/DDBJ whole genome shotgun (WGS) entry which is preliminary data.</text>
</comment>
<feature type="transmembrane region" description="Helical" evidence="1">
    <location>
        <begin position="131"/>
        <end position="151"/>
    </location>
</feature>
<keyword evidence="3" id="KW-1185">Reference proteome</keyword>
<feature type="transmembrane region" description="Helical" evidence="1">
    <location>
        <begin position="104"/>
        <end position="125"/>
    </location>
</feature>
<evidence type="ECO:0000256" key="1">
    <source>
        <dbReference type="SAM" id="Phobius"/>
    </source>
</evidence>
<feature type="transmembrane region" description="Helical" evidence="1">
    <location>
        <begin position="75"/>
        <end position="95"/>
    </location>
</feature>
<feature type="transmembrane region" description="Helical" evidence="1">
    <location>
        <begin position="50"/>
        <end position="69"/>
    </location>
</feature>
<name>A0ABW5WZG7_9STAP</name>
<organism evidence="2 3">
    <name type="scientific">Corticicoccus populi</name>
    <dbReference type="NCBI Taxonomy" id="1812821"/>
    <lineage>
        <taxon>Bacteria</taxon>
        <taxon>Bacillati</taxon>
        <taxon>Bacillota</taxon>
        <taxon>Bacilli</taxon>
        <taxon>Bacillales</taxon>
        <taxon>Staphylococcaceae</taxon>
        <taxon>Corticicoccus</taxon>
    </lineage>
</organism>
<dbReference type="Pfam" id="PF19845">
    <property type="entry name" value="DUF6320"/>
    <property type="match status" value="1"/>
</dbReference>
<dbReference type="RefSeq" id="WP_377774176.1">
    <property type="nucleotide sequence ID" value="NZ_JBHUOQ010000004.1"/>
</dbReference>
<dbReference type="InterPro" id="IPR046283">
    <property type="entry name" value="DUF6320"/>
</dbReference>
<dbReference type="EMBL" id="JBHUOQ010000004">
    <property type="protein sequence ID" value="MFD2830799.1"/>
    <property type="molecule type" value="Genomic_DNA"/>
</dbReference>
<keyword evidence="1" id="KW-0472">Membrane</keyword>
<keyword evidence="1" id="KW-0812">Transmembrane</keyword>
<gene>
    <name evidence="2" type="ORF">ACFSX4_10040</name>
</gene>
<feature type="transmembrane region" description="Helical" evidence="1">
    <location>
        <begin position="158"/>
        <end position="177"/>
    </location>
</feature>
<proteinExistence type="predicted"/>
<protein>
    <submittedName>
        <fullName evidence="2">DUF6320 domain-containing protein</fullName>
    </submittedName>
</protein>
<feature type="transmembrane region" description="Helical" evidence="1">
    <location>
        <begin position="183"/>
        <end position="205"/>
    </location>
</feature>